<keyword evidence="1" id="KW-0472">Membrane</keyword>
<reference evidence="2" key="1">
    <citation type="submission" date="1999-08" db="EMBL/GenBank/DDBJ databases">
        <title>Homo sapiens normal aorta mRNA MST111.</title>
        <authorList>
            <person name="Sheng H."/>
            <person name="Qin B.M."/>
            <person name="Liu Y.Q."/>
            <person name="Wang X.Y."/>
            <person name="Liu B."/>
            <person name="Zhao B."/>
            <person name="Hui R.T."/>
        </authorList>
    </citation>
    <scope>NUCLEOTIDE SEQUENCE</scope>
    <source>
        <tissue evidence="2">Normal aorta</tissue>
    </source>
</reference>
<keyword evidence="1" id="KW-0812">Transmembrane</keyword>
<dbReference type="AlphaFoldDB" id="Q7Z2T0"/>
<feature type="transmembrane region" description="Helical" evidence="1">
    <location>
        <begin position="65"/>
        <end position="84"/>
    </location>
</feature>
<keyword evidence="1" id="KW-1133">Transmembrane helix</keyword>
<protein>
    <submittedName>
        <fullName evidence="2">MSTP111</fullName>
    </submittedName>
</protein>
<proteinExistence type="evidence at transcript level"/>
<dbReference type="EMBL" id="AF173886">
    <property type="protein sequence ID" value="AAQ13633.1"/>
    <property type="molecule type" value="mRNA"/>
</dbReference>
<name>Q7Z2T0_HUMAN</name>
<evidence type="ECO:0000313" key="2">
    <source>
        <dbReference type="EMBL" id="AAQ13633.1"/>
    </source>
</evidence>
<accession>Q7Z2T0</accession>
<gene>
    <name evidence="2" type="primary">MST111</name>
</gene>
<organism evidence="2">
    <name type="scientific">Homo sapiens</name>
    <name type="common">Human</name>
    <dbReference type="NCBI Taxonomy" id="9606"/>
    <lineage>
        <taxon>Eukaryota</taxon>
        <taxon>Metazoa</taxon>
        <taxon>Chordata</taxon>
        <taxon>Craniata</taxon>
        <taxon>Vertebrata</taxon>
        <taxon>Euteleostomi</taxon>
        <taxon>Mammalia</taxon>
        <taxon>Eutheria</taxon>
        <taxon>Euarchontoglires</taxon>
        <taxon>Primates</taxon>
        <taxon>Haplorrhini</taxon>
        <taxon>Catarrhini</taxon>
        <taxon>Hominidae</taxon>
        <taxon>Homo</taxon>
    </lineage>
</organism>
<sequence>MSIQQYWDGWGGGRGLTNRTGQLTLPEKAPPLRASCGVGKHSYENFYLASVLNGFKKFCIWRMEMLIYLLKILLFEIKIIWYIIV</sequence>
<evidence type="ECO:0000256" key="1">
    <source>
        <dbReference type="SAM" id="Phobius"/>
    </source>
</evidence>